<evidence type="ECO:0000313" key="2">
    <source>
        <dbReference type="Proteomes" id="UP000023152"/>
    </source>
</evidence>
<sequence length="144" mass="16825">MVPDVKLQFVGKDEKMHESLHEYKCTLQKQLQLVMDGALSAQKKYNRKRIRYENKNKHKDNFEIGDSVLLFVGDRIVGNKSKLLPKFVGPYTIIQRMGLVTLKIKSEHGFEKAVQVSKLRKLYIENENKESETLHEQKLPQLNQ</sequence>
<dbReference type="AlphaFoldDB" id="X6MR45"/>
<accession>X6MR45</accession>
<dbReference type="EMBL" id="ASPP01018993">
    <property type="protein sequence ID" value="ETO15575.1"/>
    <property type="molecule type" value="Genomic_DNA"/>
</dbReference>
<gene>
    <name evidence="1" type="ORF">RFI_21787</name>
</gene>
<keyword evidence="2" id="KW-1185">Reference proteome</keyword>
<comment type="caution">
    <text evidence="1">The sequence shown here is derived from an EMBL/GenBank/DDBJ whole genome shotgun (WGS) entry which is preliminary data.</text>
</comment>
<reference evidence="1 2" key="1">
    <citation type="journal article" date="2013" name="Curr. Biol.">
        <title>The Genome of the Foraminiferan Reticulomyxa filosa.</title>
        <authorList>
            <person name="Glockner G."/>
            <person name="Hulsmann N."/>
            <person name="Schleicher M."/>
            <person name="Noegel A.A."/>
            <person name="Eichinger L."/>
            <person name="Gallinger C."/>
            <person name="Pawlowski J."/>
            <person name="Sierra R."/>
            <person name="Euteneuer U."/>
            <person name="Pillet L."/>
            <person name="Moustafa A."/>
            <person name="Platzer M."/>
            <person name="Groth M."/>
            <person name="Szafranski K."/>
            <person name="Schliwa M."/>
        </authorList>
    </citation>
    <scope>NUCLEOTIDE SEQUENCE [LARGE SCALE GENOMIC DNA]</scope>
</reference>
<proteinExistence type="predicted"/>
<dbReference type="OrthoDB" id="1909122at2759"/>
<name>X6MR45_RETFI</name>
<evidence type="ECO:0000313" key="1">
    <source>
        <dbReference type="EMBL" id="ETO15575.1"/>
    </source>
</evidence>
<protein>
    <submittedName>
        <fullName evidence="1">Uncharacterized protein</fullName>
    </submittedName>
</protein>
<dbReference type="Proteomes" id="UP000023152">
    <property type="component" value="Unassembled WGS sequence"/>
</dbReference>
<organism evidence="1 2">
    <name type="scientific">Reticulomyxa filosa</name>
    <dbReference type="NCBI Taxonomy" id="46433"/>
    <lineage>
        <taxon>Eukaryota</taxon>
        <taxon>Sar</taxon>
        <taxon>Rhizaria</taxon>
        <taxon>Retaria</taxon>
        <taxon>Foraminifera</taxon>
        <taxon>Monothalamids</taxon>
        <taxon>Reticulomyxidae</taxon>
        <taxon>Reticulomyxa</taxon>
    </lineage>
</organism>